<evidence type="ECO:0000313" key="1">
    <source>
        <dbReference type="EMBL" id="MFH6773156.1"/>
    </source>
</evidence>
<dbReference type="Gene3D" id="3.40.50.12780">
    <property type="entry name" value="N-terminal domain of ligase-like"/>
    <property type="match status" value="1"/>
</dbReference>
<gene>
    <name evidence="1" type="ORF">V8G58_14530</name>
</gene>
<dbReference type="Proteomes" id="UP001610100">
    <property type="component" value="Unassembled WGS sequence"/>
</dbReference>
<sequence>MLLHTPFENKFSINKNEKVLNLIRHATSTTDYYKTYKEHKKLKDFPIIKKTTIQENFDAFRSSEYLKAKNYKVSTSGSTGVPFFIFQNKNKRKRNTADVIYYYNKVGHEIGDRLYEFEVWRSHNKKSRLKSFIQNVVQFDVSKLTDDRISELFSVLKKDKGPKTFLGFASAYETICQYVERNNLNTPFNFNIQAIIANSEYLNDYTREHMSKFFNAPIYSRYSNEEIGLMAQQIKDSGKEFIINWASYHIELLEFDTDEPVKYGQPGRIVVTDLYNYCMPLIRFDTGDIGVFSKPEKGKLPNFKHIEGRKMDLIYDTSGDLVSSFVVYTKFYNYYKFLKQYQFIQTDEKRYTIKLNLIDDNCDFEKELIESMKLDFGRDAEIKIEYVHEIPPLSSGKRKKVLSLYQKEKSDSN</sequence>
<reference evidence="1 2" key="1">
    <citation type="submission" date="2024-02" db="EMBL/GenBank/DDBJ databases">
        <title>A Gaetbulibacter species isolated from tidal flats and genomic insights of their niches.</title>
        <authorList>
            <person name="Ye Y."/>
        </authorList>
    </citation>
    <scope>NUCLEOTIDE SEQUENCE [LARGE SCALE GENOMIC DNA]</scope>
    <source>
        <strain evidence="1 2">KYW382</strain>
    </source>
</reference>
<evidence type="ECO:0000313" key="2">
    <source>
        <dbReference type="Proteomes" id="UP001610100"/>
    </source>
</evidence>
<keyword evidence="2" id="KW-1185">Reference proteome</keyword>
<proteinExistence type="predicted"/>
<protein>
    <submittedName>
        <fullName evidence="1">CoF synthetase</fullName>
    </submittedName>
</protein>
<dbReference type="InterPro" id="IPR053158">
    <property type="entry name" value="CapK_Type1_Caps_Biosynth"/>
</dbReference>
<dbReference type="RefSeq" id="WP_344737655.1">
    <property type="nucleotide sequence ID" value="NZ_BAABAY010000001.1"/>
</dbReference>
<dbReference type="InterPro" id="IPR042099">
    <property type="entry name" value="ANL_N_sf"/>
</dbReference>
<dbReference type="PANTHER" id="PTHR36932:SF1">
    <property type="entry name" value="CAPSULAR POLYSACCHARIDE BIOSYNTHESIS PROTEIN"/>
    <property type="match status" value="1"/>
</dbReference>
<name>A0ABW7N257_9FLAO</name>
<dbReference type="EMBL" id="JBAWKB010000009">
    <property type="protein sequence ID" value="MFH6773156.1"/>
    <property type="molecule type" value="Genomic_DNA"/>
</dbReference>
<dbReference type="SUPFAM" id="SSF56801">
    <property type="entry name" value="Acetyl-CoA synthetase-like"/>
    <property type="match status" value="1"/>
</dbReference>
<organism evidence="1 2">
    <name type="scientific">Gaetbulibacter aestuarii</name>
    <dbReference type="NCBI Taxonomy" id="1502358"/>
    <lineage>
        <taxon>Bacteria</taxon>
        <taxon>Pseudomonadati</taxon>
        <taxon>Bacteroidota</taxon>
        <taxon>Flavobacteriia</taxon>
        <taxon>Flavobacteriales</taxon>
        <taxon>Flavobacteriaceae</taxon>
        <taxon>Gaetbulibacter</taxon>
    </lineage>
</organism>
<accession>A0ABW7N257</accession>
<dbReference type="PANTHER" id="PTHR36932">
    <property type="entry name" value="CAPSULAR POLYSACCHARIDE BIOSYNTHESIS PROTEIN"/>
    <property type="match status" value="1"/>
</dbReference>
<comment type="caution">
    <text evidence="1">The sequence shown here is derived from an EMBL/GenBank/DDBJ whole genome shotgun (WGS) entry which is preliminary data.</text>
</comment>